<feature type="domain" description="AMIN-like" evidence="2">
    <location>
        <begin position="135"/>
        <end position="241"/>
    </location>
</feature>
<reference evidence="3" key="1">
    <citation type="submission" date="2020-02" db="EMBL/GenBank/DDBJ databases">
        <authorList>
            <person name="Meier V. D."/>
        </authorList>
    </citation>
    <scope>NUCLEOTIDE SEQUENCE</scope>
    <source>
        <strain evidence="3">AVDCRST_MAG47</strain>
    </source>
</reference>
<dbReference type="AlphaFoldDB" id="A0A6J4NS97"/>
<protein>
    <recommendedName>
        <fullName evidence="2">AMIN-like domain-containing protein</fullName>
    </recommendedName>
</protein>
<feature type="compositionally biased region" description="Low complexity" evidence="1">
    <location>
        <begin position="58"/>
        <end position="99"/>
    </location>
</feature>
<name>A0A6J4NS97_9ACTN</name>
<sequence length="250" mass="25020">MPLPGTASADPTATDRCAARAAARAAARRGAAVAVVFGALLAAGCGDGGDGDDGAEGLEGSTTTTSASPPGEATSTTTTTSAPPSTTSTTATPSTTTTTRRFDGSTARVELPLPASTQEVVSHTDLTVQVAGGEERITFGFDGALPGAVVEYVDRPVREAGSGDEVDVAGDAVLSIRFEPASSAVLDGEEVTRTYAGPNRVAGAGTVLEVVRTGDFEAVYEWAAGLGSEVPFRVESDREAATVTIVVPAG</sequence>
<dbReference type="InterPro" id="IPR056303">
    <property type="entry name" value="AMIN-like"/>
</dbReference>
<accession>A0A6J4NS97</accession>
<organism evidence="3">
    <name type="scientific">uncultured Nocardioidaceae bacterium</name>
    <dbReference type="NCBI Taxonomy" id="253824"/>
    <lineage>
        <taxon>Bacteria</taxon>
        <taxon>Bacillati</taxon>
        <taxon>Actinomycetota</taxon>
        <taxon>Actinomycetes</taxon>
        <taxon>Propionibacteriales</taxon>
        <taxon>Nocardioidaceae</taxon>
        <taxon>environmental samples</taxon>
    </lineage>
</organism>
<proteinExistence type="predicted"/>
<dbReference type="Pfam" id="PF24837">
    <property type="entry name" value="AMIN-like"/>
    <property type="match status" value="1"/>
</dbReference>
<gene>
    <name evidence="3" type="ORF">AVDCRST_MAG47-2972</name>
</gene>
<dbReference type="EMBL" id="CADCUK010000195">
    <property type="protein sequence ID" value="CAA9393568.1"/>
    <property type="molecule type" value="Genomic_DNA"/>
</dbReference>
<evidence type="ECO:0000259" key="2">
    <source>
        <dbReference type="Pfam" id="PF24837"/>
    </source>
</evidence>
<evidence type="ECO:0000313" key="3">
    <source>
        <dbReference type="EMBL" id="CAA9393568.1"/>
    </source>
</evidence>
<evidence type="ECO:0000256" key="1">
    <source>
        <dbReference type="SAM" id="MobiDB-lite"/>
    </source>
</evidence>
<feature type="region of interest" description="Disordered" evidence="1">
    <location>
        <begin position="51"/>
        <end position="108"/>
    </location>
</feature>